<dbReference type="STRING" id="860235.AOZ06_51740"/>
<dbReference type="PROSITE" id="PS50929">
    <property type="entry name" value="ABC_TM1F"/>
    <property type="match status" value="1"/>
</dbReference>
<feature type="transmembrane region" description="Helical" evidence="5">
    <location>
        <begin position="129"/>
        <end position="148"/>
    </location>
</feature>
<dbReference type="AlphaFoldDB" id="A0A0N9I5U9"/>
<feature type="transmembrane region" description="Helical" evidence="5">
    <location>
        <begin position="52"/>
        <end position="73"/>
    </location>
</feature>
<dbReference type="InterPro" id="IPR036640">
    <property type="entry name" value="ABC1_TM_sf"/>
</dbReference>
<feature type="transmembrane region" description="Helical" evidence="5">
    <location>
        <begin position="243"/>
        <end position="262"/>
    </location>
</feature>
<dbReference type="InterPro" id="IPR017871">
    <property type="entry name" value="ABC_transporter-like_CS"/>
</dbReference>
<keyword evidence="3 5" id="KW-1133">Transmembrane helix</keyword>
<evidence type="ECO:0000256" key="2">
    <source>
        <dbReference type="ARBA" id="ARBA00022692"/>
    </source>
</evidence>
<dbReference type="Pfam" id="PF00005">
    <property type="entry name" value="ABC_tran"/>
    <property type="match status" value="1"/>
</dbReference>
<evidence type="ECO:0000313" key="8">
    <source>
        <dbReference type="Proteomes" id="UP000063699"/>
    </source>
</evidence>
<dbReference type="InterPro" id="IPR003439">
    <property type="entry name" value="ABC_transporter-like_ATP-bd"/>
</dbReference>
<keyword evidence="4 5" id="KW-0472">Membrane</keyword>
<dbReference type="SUPFAM" id="SSF90123">
    <property type="entry name" value="ABC transporter transmembrane region"/>
    <property type="match status" value="1"/>
</dbReference>
<accession>A0A0N9I5U9</accession>
<dbReference type="GO" id="GO:0015421">
    <property type="term" value="F:ABC-type oligopeptide transporter activity"/>
    <property type="evidence" value="ECO:0007669"/>
    <property type="project" value="TreeGrafter"/>
</dbReference>
<dbReference type="KEGG" id="kphy:AOZ06_51740"/>
<dbReference type="EMBL" id="CP012752">
    <property type="protein sequence ID" value="ALG14229.1"/>
    <property type="molecule type" value="Genomic_DNA"/>
</dbReference>
<evidence type="ECO:0000256" key="1">
    <source>
        <dbReference type="ARBA" id="ARBA00004651"/>
    </source>
</evidence>
<proteinExistence type="predicted"/>
<dbReference type="PANTHER" id="PTHR43394:SF1">
    <property type="entry name" value="ATP-BINDING CASSETTE SUB-FAMILY B MEMBER 10, MITOCHONDRIAL"/>
    <property type="match status" value="1"/>
</dbReference>
<sequence>MRFLWWVIRSTPRPLVVSTVFGMLWMGPLTLIPLAIGAAIDHGIAPRDTGALLQWAGVILALGAVSASSTVMLTRAGDRAWLDGATLMQRSVMQHATRVGATLPSKIKTGEIVAIGSSDIYSIGGVLEVIGRLAGGFIAFVVAAVAMLTSSPLLGLIVLIGVPLATLGLVPLLGPLRERTEKHRDEVGAATSMAADIVSGLRILRGIGGEKQFTDRFAETSQRVRKAGVNAARIDSWLSGIEILLPGLVTILVLWLGARLALDGTITVGELVAFYGLSAFLVIPVGVAAESVHHYNESIVAAKRACTILAMKPAFESPEHPKPLPPGSFGLHDETSGLTFAAGKLTVVSTTGSDAFADRLGRYVDAPVRAGDVPLREADIEEVRNRILVAHNQDVLFSGKLADEIDMGGSVELDTALWAADAMDVVDGLENGTQEFLAERGRTLSGGQRQRMLLARALSRDADVLVLDEPTSAVDAHTEARITQRVAELRRGRTTVVFSQSPLWTRVADEVYVP</sequence>
<feature type="domain" description="ABC transmembrane type-1" evidence="6">
    <location>
        <begin position="16"/>
        <end position="297"/>
    </location>
</feature>
<dbReference type="Pfam" id="PF00664">
    <property type="entry name" value="ABC_membrane"/>
    <property type="match status" value="1"/>
</dbReference>
<protein>
    <submittedName>
        <fullName evidence="7">Multidrug ABC transporter permease</fullName>
    </submittedName>
</protein>
<dbReference type="Proteomes" id="UP000063699">
    <property type="component" value="Chromosome"/>
</dbReference>
<dbReference type="GO" id="GO:0016887">
    <property type="term" value="F:ATP hydrolysis activity"/>
    <property type="evidence" value="ECO:0007669"/>
    <property type="project" value="InterPro"/>
</dbReference>
<dbReference type="SUPFAM" id="SSF52540">
    <property type="entry name" value="P-loop containing nucleoside triphosphate hydrolases"/>
    <property type="match status" value="1"/>
</dbReference>
<gene>
    <name evidence="7" type="ORF">AOZ06_51740</name>
</gene>
<dbReference type="InterPro" id="IPR027417">
    <property type="entry name" value="P-loop_NTPase"/>
</dbReference>
<feature type="transmembrane region" description="Helical" evidence="5">
    <location>
        <begin position="154"/>
        <end position="174"/>
    </location>
</feature>
<feature type="transmembrane region" description="Helical" evidence="5">
    <location>
        <begin position="268"/>
        <end position="289"/>
    </location>
</feature>
<dbReference type="PROSITE" id="PS00211">
    <property type="entry name" value="ABC_TRANSPORTER_1"/>
    <property type="match status" value="1"/>
</dbReference>
<dbReference type="GO" id="GO:0005524">
    <property type="term" value="F:ATP binding"/>
    <property type="evidence" value="ECO:0007669"/>
    <property type="project" value="InterPro"/>
</dbReference>
<dbReference type="GO" id="GO:0005886">
    <property type="term" value="C:plasma membrane"/>
    <property type="evidence" value="ECO:0007669"/>
    <property type="project" value="UniProtKB-SubCell"/>
</dbReference>
<evidence type="ECO:0000256" key="5">
    <source>
        <dbReference type="SAM" id="Phobius"/>
    </source>
</evidence>
<organism evidence="7 8">
    <name type="scientific">Kibdelosporangium phytohabitans</name>
    <dbReference type="NCBI Taxonomy" id="860235"/>
    <lineage>
        <taxon>Bacteria</taxon>
        <taxon>Bacillati</taxon>
        <taxon>Actinomycetota</taxon>
        <taxon>Actinomycetes</taxon>
        <taxon>Pseudonocardiales</taxon>
        <taxon>Pseudonocardiaceae</taxon>
        <taxon>Kibdelosporangium</taxon>
    </lineage>
</organism>
<evidence type="ECO:0000313" key="7">
    <source>
        <dbReference type="EMBL" id="ALG14229.1"/>
    </source>
</evidence>
<dbReference type="InterPro" id="IPR011527">
    <property type="entry name" value="ABC1_TM_dom"/>
</dbReference>
<dbReference type="InterPro" id="IPR039421">
    <property type="entry name" value="Type_1_exporter"/>
</dbReference>
<evidence type="ECO:0000256" key="3">
    <source>
        <dbReference type="ARBA" id="ARBA00022989"/>
    </source>
</evidence>
<comment type="subcellular location">
    <subcellularLocation>
        <location evidence="1">Cell membrane</location>
        <topology evidence="1">Multi-pass membrane protein</topology>
    </subcellularLocation>
</comment>
<evidence type="ECO:0000259" key="6">
    <source>
        <dbReference type="PROSITE" id="PS50929"/>
    </source>
</evidence>
<keyword evidence="2 5" id="KW-0812">Transmembrane</keyword>
<keyword evidence="8" id="KW-1185">Reference proteome</keyword>
<reference evidence="7 8" key="1">
    <citation type="submission" date="2015-07" db="EMBL/GenBank/DDBJ databases">
        <title>Genome sequencing of Kibdelosporangium phytohabitans.</title>
        <authorList>
            <person name="Qin S."/>
            <person name="Xing K."/>
        </authorList>
    </citation>
    <scope>NUCLEOTIDE SEQUENCE [LARGE SCALE GENOMIC DNA]</scope>
    <source>
        <strain evidence="7 8">KLBMP1111</strain>
    </source>
</reference>
<evidence type="ECO:0000256" key="4">
    <source>
        <dbReference type="ARBA" id="ARBA00023136"/>
    </source>
</evidence>
<dbReference type="Gene3D" id="1.20.1560.10">
    <property type="entry name" value="ABC transporter type 1, transmembrane domain"/>
    <property type="match status" value="1"/>
</dbReference>
<dbReference type="Gene3D" id="3.40.50.300">
    <property type="entry name" value="P-loop containing nucleotide triphosphate hydrolases"/>
    <property type="match status" value="1"/>
</dbReference>
<feature type="transmembrane region" description="Helical" evidence="5">
    <location>
        <begin position="20"/>
        <end position="40"/>
    </location>
</feature>
<name>A0A0N9I5U9_9PSEU</name>
<dbReference type="PANTHER" id="PTHR43394">
    <property type="entry name" value="ATP-DEPENDENT PERMEASE MDL1, MITOCHONDRIAL"/>
    <property type="match status" value="1"/>
</dbReference>